<keyword evidence="13" id="KW-1185">Reference proteome</keyword>
<evidence type="ECO:0000256" key="2">
    <source>
        <dbReference type="ARBA" id="ARBA00022670"/>
    </source>
</evidence>
<dbReference type="PANTHER" id="PTHR43221">
    <property type="entry name" value="PROTEASE HTPX"/>
    <property type="match status" value="1"/>
</dbReference>
<evidence type="ECO:0000256" key="6">
    <source>
        <dbReference type="ARBA" id="ARBA00022833"/>
    </source>
</evidence>
<dbReference type="Proteomes" id="UP000007383">
    <property type="component" value="Chromosome"/>
</dbReference>
<dbReference type="Pfam" id="PF01435">
    <property type="entry name" value="Peptidase_M48"/>
    <property type="match status" value="1"/>
</dbReference>
<evidence type="ECO:0000256" key="1">
    <source>
        <dbReference type="ARBA" id="ARBA00022475"/>
    </source>
</evidence>
<dbReference type="GO" id="GO:0046872">
    <property type="term" value="F:metal ion binding"/>
    <property type="evidence" value="ECO:0007669"/>
    <property type="project" value="UniProtKB-KW"/>
</dbReference>
<dbReference type="OrthoDB" id="3174166at2"/>
<evidence type="ECO:0000259" key="11">
    <source>
        <dbReference type="Pfam" id="PF01435"/>
    </source>
</evidence>
<accession>H9UFS0</accession>
<dbReference type="HOGENOM" id="CLU_052979_0_0_12"/>
<evidence type="ECO:0000256" key="8">
    <source>
        <dbReference type="ARBA" id="ARBA00023049"/>
    </source>
</evidence>
<sequence>MEHARKILKNISPNAWEHPADRAAMAALKQLPVLEDVIKTLFGGTSERSLRYLFLASAVRSSPTQFERVHRLTTEACNILDAPQVPEVFIAQNPTYNAMAVGFRTPFIVLHSALEDSLSDDELLGVVAHEVGHIMSGHALYKTILYLLVNIGLQLLHLPVGRAGLISLIMALREWDRKSELSADRAALLVTQSTDTAYTTLMKLAGGSKTDQMNIEEFVAQAAEYDRGDTVLDGVYKLVNLLGQTHPFPVLRLSELKTWVEAGSYDKILEGSYPQRDQDEREDLFTRFQEAADAYRDEIHRSEDPLAQVVDNLNQHFEKARTQAEDLFKNLFGR</sequence>
<reference evidence="13" key="1">
    <citation type="journal article" date="2013" name="Stand. Genomic Sci.">
        <title>Complete genome sequence of the halophilic bacterium Spirochaeta africana type strain (Z-7692(T)) from the alkaline Lake Magadi in the East African Rift.</title>
        <authorList>
            <person name="Liolos K."/>
            <person name="Abt B."/>
            <person name="Scheuner C."/>
            <person name="Teshima H."/>
            <person name="Held B."/>
            <person name="Lapidus A."/>
            <person name="Nolan M."/>
            <person name="Lucas S."/>
            <person name="Deshpande S."/>
            <person name="Cheng J.F."/>
            <person name="Tapia R."/>
            <person name="Goodwin L.A."/>
            <person name="Pitluck S."/>
            <person name="Pagani I."/>
            <person name="Ivanova N."/>
            <person name="Mavromatis K."/>
            <person name="Mikhailova N."/>
            <person name="Huntemann M."/>
            <person name="Pati A."/>
            <person name="Chen A."/>
            <person name="Palaniappan K."/>
            <person name="Land M."/>
            <person name="Rohde M."/>
            <person name="Tindall B.J."/>
            <person name="Detter J.C."/>
            <person name="Goker M."/>
            <person name="Bristow J."/>
            <person name="Eisen J.A."/>
            <person name="Markowitz V."/>
            <person name="Hugenholtz P."/>
            <person name="Woyke T."/>
            <person name="Klenk H.P."/>
            <person name="Kyrpides N.C."/>
        </authorList>
    </citation>
    <scope>NUCLEOTIDE SEQUENCE</scope>
    <source>
        <strain evidence="13">ATCC 700263 / DSM 8902 / Z-7692</strain>
    </source>
</reference>
<organism evidence="12 13">
    <name type="scientific">Spirochaeta africana (strain ATCC 700263 / DSM 8902 / Z-7692)</name>
    <dbReference type="NCBI Taxonomy" id="889378"/>
    <lineage>
        <taxon>Bacteria</taxon>
        <taxon>Pseudomonadati</taxon>
        <taxon>Spirochaetota</taxon>
        <taxon>Spirochaetia</taxon>
        <taxon>Spirochaetales</taxon>
        <taxon>Spirochaetaceae</taxon>
        <taxon>Spirochaeta</taxon>
    </lineage>
</organism>
<evidence type="ECO:0000256" key="3">
    <source>
        <dbReference type="ARBA" id="ARBA00022692"/>
    </source>
</evidence>
<evidence type="ECO:0000256" key="9">
    <source>
        <dbReference type="ARBA" id="ARBA00023136"/>
    </source>
</evidence>
<dbReference type="GO" id="GO:0004222">
    <property type="term" value="F:metalloendopeptidase activity"/>
    <property type="evidence" value="ECO:0007669"/>
    <property type="project" value="InterPro"/>
</dbReference>
<evidence type="ECO:0000256" key="5">
    <source>
        <dbReference type="ARBA" id="ARBA00022801"/>
    </source>
</evidence>
<protein>
    <submittedName>
        <fullName evidence="12">Zn-dependent protease with chaperone function</fullName>
    </submittedName>
</protein>
<dbReference type="InterPro" id="IPR050083">
    <property type="entry name" value="HtpX_protease"/>
</dbReference>
<evidence type="ECO:0000256" key="10">
    <source>
        <dbReference type="RuleBase" id="RU003983"/>
    </source>
</evidence>
<dbReference type="Gene3D" id="3.30.2010.10">
    <property type="entry name" value="Metalloproteases ('zincins'), catalytic domain"/>
    <property type="match status" value="1"/>
</dbReference>
<keyword evidence="8 10" id="KW-0482">Metalloprotease</keyword>
<keyword evidence="1" id="KW-1003">Cell membrane</keyword>
<dbReference type="PATRIC" id="fig|889378.3.peg.258"/>
<dbReference type="InterPro" id="IPR001915">
    <property type="entry name" value="Peptidase_M48"/>
</dbReference>
<keyword evidence="4" id="KW-0479">Metal-binding</keyword>
<keyword evidence="6 10" id="KW-0862">Zinc</keyword>
<proteinExistence type="inferred from homology"/>
<evidence type="ECO:0000313" key="12">
    <source>
        <dbReference type="EMBL" id="AFG36363.1"/>
    </source>
</evidence>
<comment type="similarity">
    <text evidence="10">Belongs to the peptidase M48 family.</text>
</comment>
<keyword evidence="3" id="KW-0812">Transmembrane</keyword>
<gene>
    <name evidence="12" type="ordered locus">Spiaf_0255</name>
</gene>
<dbReference type="GO" id="GO:0006508">
    <property type="term" value="P:proteolysis"/>
    <property type="evidence" value="ECO:0007669"/>
    <property type="project" value="UniProtKB-KW"/>
</dbReference>
<evidence type="ECO:0000313" key="13">
    <source>
        <dbReference type="Proteomes" id="UP000007383"/>
    </source>
</evidence>
<dbReference type="AlphaFoldDB" id="H9UFS0"/>
<evidence type="ECO:0000256" key="7">
    <source>
        <dbReference type="ARBA" id="ARBA00022989"/>
    </source>
</evidence>
<dbReference type="PANTHER" id="PTHR43221:SF3">
    <property type="entry name" value="SLL1280 PROTEIN"/>
    <property type="match status" value="1"/>
</dbReference>
<keyword evidence="9" id="KW-0472">Membrane</keyword>
<keyword evidence="5 10" id="KW-0378">Hydrolase</keyword>
<feature type="domain" description="Peptidase M48" evidence="11">
    <location>
        <begin position="64"/>
        <end position="259"/>
    </location>
</feature>
<keyword evidence="7" id="KW-1133">Transmembrane helix</keyword>
<dbReference type="CDD" id="cd07325">
    <property type="entry name" value="M48_Ste24p_like"/>
    <property type="match status" value="1"/>
</dbReference>
<dbReference type="EMBL" id="CP003282">
    <property type="protein sequence ID" value="AFG36363.1"/>
    <property type="molecule type" value="Genomic_DNA"/>
</dbReference>
<evidence type="ECO:0000256" key="4">
    <source>
        <dbReference type="ARBA" id="ARBA00022723"/>
    </source>
</evidence>
<dbReference type="eggNOG" id="COG0501">
    <property type="taxonomic scope" value="Bacteria"/>
</dbReference>
<name>H9UFS0_SPIAZ</name>
<comment type="cofactor">
    <cofactor evidence="10">
        <name>Zn(2+)</name>
        <dbReference type="ChEBI" id="CHEBI:29105"/>
    </cofactor>
    <text evidence="10">Binds 1 zinc ion per subunit.</text>
</comment>
<keyword evidence="2 10" id="KW-0645">Protease</keyword>
<dbReference type="STRING" id="889378.Spiaf_0255"/>
<dbReference type="RefSeq" id="WP_014454361.1">
    <property type="nucleotide sequence ID" value="NC_017098.1"/>
</dbReference>
<dbReference type="KEGG" id="sfc:Spiaf_0255"/>